<dbReference type="NCBIfam" id="NF002959">
    <property type="entry name" value="PRK03624.1"/>
    <property type="match status" value="1"/>
</dbReference>
<dbReference type="InterPro" id="IPR000182">
    <property type="entry name" value="GNAT_dom"/>
</dbReference>
<evidence type="ECO:0000256" key="2">
    <source>
        <dbReference type="ARBA" id="ARBA00023315"/>
    </source>
</evidence>
<dbReference type="PROSITE" id="PS51186">
    <property type="entry name" value="GNAT"/>
    <property type="match status" value="1"/>
</dbReference>
<dbReference type="EMBL" id="BAAAEM010000002">
    <property type="protein sequence ID" value="GAA0468081.1"/>
    <property type="molecule type" value="Genomic_DNA"/>
</dbReference>
<dbReference type="Pfam" id="PF00583">
    <property type="entry name" value="Acetyltransf_1"/>
    <property type="match status" value="1"/>
</dbReference>
<keyword evidence="2" id="KW-0012">Acyltransferase</keyword>
<keyword evidence="5" id="KW-1185">Reference proteome</keyword>
<evidence type="ECO:0000259" key="3">
    <source>
        <dbReference type="PROSITE" id="PS51186"/>
    </source>
</evidence>
<protein>
    <submittedName>
        <fullName evidence="4">GNAT family acetyltransferase</fullName>
    </submittedName>
</protein>
<accession>A0ABN1A5Q9</accession>
<dbReference type="SUPFAM" id="SSF55729">
    <property type="entry name" value="Acyl-CoA N-acyltransferases (Nat)"/>
    <property type="match status" value="1"/>
</dbReference>
<dbReference type="PANTHER" id="PTHR43877">
    <property type="entry name" value="AMINOALKYLPHOSPHONATE N-ACETYLTRANSFERASE-RELATED-RELATED"/>
    <property type="match status" value="1"/>
</dbReference>
<dbReference type="InterPro" id="IPR016181">
    <property type="entry name" value="Acyl_CoA_acyltransferase"/>
</dbReference>
<feature type="domain" description="N-acetyltransferase" evidence="3">
    <location>
        <begin position="5"/>
        <end position="140"/>
    </location>
</feature>
<evidence type="ECO:0000313" key="5">
    <source>
        <dbReference type="Proteomes" id="UP001500713"/>
    </source>
</evidence>
<dbReference type="CDD" id="cd04301">
    <property type="entry name" value="NAT_SF"/>
    <property type="match status" value="1"/>
</dbReference>
<proteinExistence type="predicted"/>
<keyword evidence="1" id="KW-0808">Transferase</keyword>
<dbReference type="Gene3D" id="3.40.630.30">
    <property type="match status" value="1"/>
</dbReference>
<evidence type="ECO:0000313" key="4">
    <source>
        <dbReference type="EMBL" id="GAA0468081.1"/>
    </source>
</evidence>
<reference evidence="4 5" key="1">
    <citation type="journal article" date="2019" name="Int. J. Syst. Evol. Microbiol.">
        <title>The Global Catalogue of Microorganisms (GCM) 10K type strain sequencing project: providing services to taxonomists for standard genome sequencing and annotation.</title>
        <authorList>
            <consortium name="The Broad Institute Genomics Platform"/>
            <consortium name="The Broad Institute Genome Sequencing Center for Infectious Disease"/>
            <person name="Wu L."/>
            <person name="Ma J."/>
        </authorList>
    </citation>
    <scope>NUCLEOTIDE SEQUENCE [LARGE SCALE GENOMIC DNA]</scope>
    <source>
        <strain evidence="4 5">JCM 14162</strain>
    </source>
</reference>
<organism evidence="4 5">
    <name type="scientific">Parasphingorhabdus litoris</name>
    <dbReference type="NCBI Taxonomy" id="394733"/>
    <lineage>
        <taxon>Bacteria</taxon>
        <taxon>Pseudomonadati</taxon>
        <taxon>Pseudomonadota</taxon>
        <taxon>Alphaproteobacteria</taxon>
        <taxon>Sphingomonadales</taxon>
        <taxon>Sphingomonadaceae</taxon>
        <taxon>Parasphingorhabdus</taxon>
    </lineage>
</organism>
<name>A0ABN1A5Q9_9SPHN</name>
<comment type="caution">
    <text evidence="4">The sequence shown here is derived from an EMBL/GenBank/DDBJ whole genome shotgun (WGS) entry which is preliminary data.</text>
</comment>
<evidence type="ECO:0000256" key="1">
    <source>
        <dbReference type="ARBA" id="ARBA00022679"/>
    </source>
</evidence>
<sequence length="140" mass="15579">MNSDSALRCANLDDGDAVVALWRVCGLTRPWNDAAADFRRAVNDASADILCLEKGGNLLATVMVGYDGHRGWVYYLGVSPDARMQGLGRDMMEAAEIWLRERDAPKIQLMVREDNEQAIGFYEALGYEVQPVVTIGRRLE</sequence>
<dbReference type="InterPro" id="IPR050832">
    <property type="entry name" value="Bact_Acetyltransf"/>
</dbReference>
<gene>
    <name evidence="4" type="ORF">GCM10009096_06180</name>
</gene>
<dbReference type="Proteomes" id="UP001500713">
    <property type="component" value="Unassembled WGS sequence"/>
</dbReference>
<dbReference type="RefSeq" id="WP_229953863.1">
    <property type="nucleotide sequence ID" value="NZ_BAAAEM010000002.1"/>
</dbReference>